<keyword evidence="1" id="KW-1133">Transmembrane helix</keyword>
<keyword evidence="3" id="KW-1185">Reference proteome</keyword>
<sequence>MADTTVAEINAKVKEVERKIQEFFDQLNDTLSWVPSALEWVIKAVEDGLKVFKERLQEFWKELNKFFAWMGSVPALQMKADMWERLVSQPLGETAGDIALNRLRAPIEWQGRASEAYKAVVPSQADGLTALKTLARQVQSSLDSLANALTAFYVATAAALAVFLVGLIGAIAACCTGVGAPLGVAEIAGVLSVVIGLITAASTAVVAFANSLATDQNSLTQKIHDVGNTWPKSVLGDLSDGSVSDGDGSDWRVNQ</sequence>
<protein>
    <recommendedName>
        <fullName evidence="4">Proteins of 100 residues with WXG</fullName>
    </recommendedName>
</protein>
<evidence type="ECO:0000313" key="3">
    <source>
        <dbReference type="Proteomes" id="UP000294723"/>
    </source>
</evidence>
<dbReference type="RefSeq" id="WP_132684771.1">
    <property type="nucleotide sequence ID" value="NZ_SMLA01000034.1"/>
</dbReference>
<comment type="caution">
    <text evidence="2">The sequence shown here is derived from an EMBL/GenBank/DDBJ whole genome shotgun (WGS) entry which is preliminary data.</text>
</comment>
<name>A0A4R5BKW4_9PSEU</name>
<evidence type="ECO:0008006" key="4">
    <source>
        <dbReference type="Google" id="ProtNLM"/>
    </source>
</evidence>
<dbReference type="AlphaFoldDB" id="A0A4R5BKW4"/>
<dbReference type="EMBL" id="SMLA01000034">
    <property type="protein sequence ID" value="TDD85670.1"/>
    <property type="molecule type" value="Genomic_DNA"/>
</dbReference>
<reference evidence="2 3" key="1">
    <citation type="submission" date="2019-03" db="EMBL/GenBank/DDBJ databases">
        <title>Draft genome sequences of novel Actinobacteria.</title>
        <authorList>
            <person name="Sahin N."/>
            <person name="Ay H."/>
            <person name="Saygin H."/>
        </authorList>
    </citation>
    <scope>NUCLEOTIDE SEQUENCE [LARGE SCALE GENOMIC DNA]</scope>
    <source>
        <strain evidence="2 3">5K548</strain>
    </source>
</reference>
<keyword evidence="1" id="KW-0812">Transmembrane</keyword>
<organism evidence="2 3">
    <name type="scientific">Saccharopolyspora karakumensis</name>
    <dbReference type="NCBI Taxonomy" id="2530386"/>
    <lineage>
        <taxon>Bacteria</taxon>
        <taxon>Bacillati</taxon>
        <taxon>Actinomycetota</taxon>
        <taxon>Actinomycetes</taxon>
        <taxon>Pseudonocardiales</taxon>
        <taxon>Pseudonocardiaceae</taxon>
        <taxon>Saccharopolyspora</taxon>
    </lineage>
</organism>
<proteinExistence type="predicted"/>
<feature type="transmembrane region" description="Helical" evidence="1">
    <location>
        <begin position="187"/>
        <end position="209"/>
    </location>
</feature>
<accession>A0A4R5BKW4</accession>
<feature type="transmembrane region" description="Helical" evidence="1">
    <location>
        <begin position="151"/>
        <end position="175"/>
    </location>
</feature>
<evidence type="ECO:0000256" key="1">
    <source>
        <dbReference type="SAM" id="Phobius"/>
    </source>
</evidence>
<keyword evidence="1" id="KW-0472">Membrane</keyword>
<dbReference type="Proteomes" id="UP000294723">
    <property type="component" value="Unassembled WGS sequence"/>
</dbReference>
<evidence type="ECO:0000313" key="2">
    <source>
        <dbReference type="EMBL" id="TDD85670.1"/>
    </source>
</evidence>
<gene>
    <name evidence="2" type="ORF">E1202_20505</name>
</gene>